<evidence type="ECO:0000313" key="1">
    <source>
        <dbReference type="EMBL" id="ETO29551.1"/>
    </source>
</evidence>
<organism evidence="1 2">
    <name type="scientific">Reticulomyxa filosa</name>
    <dbReference type="NCBI Taxonomy" id="46433"/>
    <lineage>
        <taxon>Eukaryota</taxon>
        <taxon>Sar</taxon>
        <taxon>Rhizaria</taxon>
        <taxon>Retaria</taxon>
        <taxon>Foraminifera</taxon>
        <taxon>Monothalamids</taxon>
        <taxon>Reticulomyxidae</taxon>
        <taxon>Reticulomyxa</taxon>
    </lineage>
</organism>
<feature type="non-terminal residue" evidence="1">
    <location>
        <position position="137"/>
    </location>
</feature>
<proteinExistence type="predicted"/>
<protein>
    <submittedName>
        <fullName evidence="1">Uncharacterized protein</fullName>
    </submittedName>
</protein>
<dbReference type="Proteomes" id="UP000023152">
    <property type="component" value="Unassembled WGS sequence"/>
</dbReference>
<name>X6NU65_RETFI</name>
<reference evidence="1 2" key="1">
    <citation type="journal article" date="2013" name="Curr. Biol.">
        <title>The Genome of the Foraminiferan Reticulomyxa filosa.</title>
        <authorList>
            <person name="Glockner G."/>
            <person name="Hulsmann N."/>
            <person name="Schleicher M."/>
            <person name="Noegel A.A."/>
            <person name="Eichinger L."/>
            <person name="Gallinger C."/>
            <person name="Pawlowski J."/>
            <person name="Sierra R."/>
            <person name="Euteneuer U."/>
            <person name="Pillet L."/>
            <person name="Moustafa A."/>
            <person name="Platzer M."/>
            <person name="Groth M."/>
            <person name="Szafranski K."/>
            <person name="Schliwa M."/>
        </authorList>
    </citation>
    <scope>NUCLEOTIDE SEQUENCE [LARGE SCALE GENOMIC DNA]</scope>
</reference>
<keyword evidence="2" id="KW-1185">Reference proteome</keyword>
<dbReference type="EMBL" id="ASPP01005991">
    <property type="protein sequence ID" value="ETO29551.1"/>
    <property type="molecule type" value="Genomic_DNA"/>
</dbReference>
<evidence type="ECO:0000313" key="2">
    <source>
        <dbReference type="Proteomes" id="UP000023152"/>
    </source>
</evidence>
<dbReference type="OrthoDB" id="1937899at2759"/>
<dbReference type="AlphaFoldDB" id="X6NU65"/>
<sequence>MTESPLEEEKCNDSISNVIVREVISSEKLFREHPPKFTNKNKQYLWEKCVKIYNKEESEATNSKRIDLVYARYAVQAHEALKAVTSPKSFIENNMSVKEDIYDYVRIEAKDTYEFYVNFADANLFGFYAGPLFAQDE</sequence>
<gene>
    <name evidence="1" type="ORF">RFI_07572</name>
</gene>
<accession>X6NU65</accession>
<comment type="caution">
    <text evidence="1">The sequence shown here is derived from an EMBL/GenBank/DDBJ whole genome shotgun (WGS) entry which is preliminary data.</text>
</comment>